<dbReference type="GO" id="GO:0005634">
    <property type="term" value="C:nucleus"/>
    <property type="evidence" value="ECO:0007669"/>
    <property type="project" value="UniProtKB-SubCell"/>
</dbReference>
<comment type="subcellular location">
    <subcellularLocation>
        <location evidence="1">Nucleus</location>
    </subcellularLocation>
</comment>
<accession>A0A7D8YRY4</accession>
<keyword evidence="5" id="KW-1185">Reference proteome</keyword>
<proteinExistence type="predicted"/>
<dbReference type="EMBL" id="QGMG01000610">
    <property type="protein sequence ID" value="TVY52448.1"/>
    <property type="molecule type" value="Genomic_DNA"/>
</dbReference>
<protein>
    <recommendedName>
        <fullName evidence="6">Transcription factor domain-containing protein</fullName>
    </recommendedName>
</protein>
<sequence length="612" mass="69289">MAGSEEDSDRRFSRGRLSRGQGLRRTTGWRTGSLQSSRHNETPGFDGAVSTPGSQRRHGSDLTVSIDNDERPALTYSSSAHDWRDSAASRDQAARSFSNSNRVALAAHLGQEMSLHHDIQAQTTVHETPLVMTPRGAAPSSLASSENFERATSRWVGLLLQDADMLDAGLDEINFDANGVNIFGNSAIQSPVNQPNSADDDVWDQQNVVNSPRHSNPYLLERVPHLIEDQIFEKQEWHSDMPLQILPYEHPIFQAFICHISLWLDLFDPQKPFGTLVPHLAMHNVGLMNAILALSARYLTLKSPGDQTHLPNSNNALNYYNKTLHYIRKAMHYDTYNTSLELLATSLIISAYEMLDGSTQDWQRHLQGVFWIQRSQVIHGDSQGLRQAVWWSWLCQDAWAAFRERRKPFTFWRPVRMLGVLNPYELASRSVYFFARVVAYCSYEETEAAQHDMHGRINKADALSESLEDWKKHLTVEFQPLSQPRSPDNVFDPVWINPPPFAVAVQLYYCSRILLLLHRPLMGGLEMHVEMRKSLTQYAGIVCGIAMTLSDSSSAIMCAQCLYIAGLSLEDRRQRKCVLRLLESCRGRTGWSVNSLGEDLKSRWEASGGYEQ</sequence>
<evidence type="ECO:0000256" key="1">
    <source>
        <dbReference type="ARBA" id="ARBA00004123"/>
    </source>
</evidence>
<dbReference type="GO" id="GO:0003700">
    <property type="term" value="F:DNA-binding transcription factor activity"/>
    <property type="evidence" value="ECO:0007669"/>
    <property type="project" value="TreeGrafter"/>
</dbReference>
<evidence type="ECO:0008006" key="6">
    <source>
        <dbReference type="Google" id="ProtNLM"/>
    </source>
</evidence>
<dbReference type="Pfam" id="PF11951">
    <property type="entry name" value="Fungal_trans_2"/>
    <property type="match status" value="1"/>
</dbReference>
<evidence type="ECO:0000313" key="4">
    <source>
        <dbReference type="EMBL" id="TVY52448.1"/>
    </source>
</evidence>
<feature type="region of interest" description="Disordered" evidence="3">
    <location>
        <begin position="1"/>
        <end position="71"/>
    </location>
</feature>
<comment type="caution">
    <text evidence="4">The sequence shown here is derived from an EMBL/GenBank/DDBJ whole genome shotgun (WGS) entry which is preliminary data.</text>
</comment>
<gene>
    <name evidence="4" type="ORF">LCER1_G003832</name>
</gene>
<dbReference type="PANTHER" id="PTHR37534">
    <property type="entry name" value="TRANSCRIPTIONAL ACTIVATOR PROTEIN UGA3"/>
    <property type="match status" value="1"/>
</dbReference>
<reference evidence="4 5" key="1">
    <citation type="submission" date="2018-05" db="EMBL/GenBank/DDBJ databases">
        <title>Whole genome sequencing for identification of molecular markers to develop diagnostic detection tools for the regulated plant pathogen Lachnellula willkommii.</title>
        <authorList>
            <person name="Giroux E."/>
            <person name="Bilodeau G."/>
        </authorList>
    </citation>
    <scope>NUCLEOTIDE SEQUENCE [LARGE SCALE GENOMIC DNA]</scope>
    <source>
        <strain evidence="4 5">CBS 625.97</strain>
    </source>
</reference>
<evidence type="ECO:0000256" key="2">
    <source>
        <dbReference type="ARBA" id="ARBA00023242"/>
    </source>
</evidence>
<dbReference type="OrthoDB" id="5319341at2759"/>
<dbReference type="GO" id="GO:0000976">
    <property type="term" value="F:transcription cis-regulatory region binding"/>
    <property type="evidence" value="ECO:0007669"/>
    <property type="project" value="TreeGrafter"/>
</dbReference>
<evidence type="ECO:0000313" key="5">
    <source>
        <dbReference type="Proteomes" id="UP000481288"/>
    </source>
</evidence>
<dbReference type="AlphaFoldDB" id="A0A7D8YRY4"/>
<dbReference type="InterPro" id="IPR021858">
    <property type="entry name" value="Fun_TF"/>
</dbReference>
<evidence type="ECO:0000256" key="3">
    <source>
        <dbReference type="SAM" id="MobiDB-lite"/>
    </source>
</evidence>
<dbReference type="Proteomes" id="UP000481288">
    <property type="component" value="Unassembled WGS sequence"/>
</dbReference>
<dbReference type="CDD" id="cd12148">
    <property type="entry name" value="fungal_TF_MHR"/>
    <property type="match status" value="1"/>
</dbReference>
<dbReference type="GO" id="GO:0045944">
    <property type="term" value="P:positive regulation of transcription by RNA polymerase II"/>
    <property type="evidence" value="ECO:0007669"/>
    <property type="project" value="TreeGrafter"/>
</dbReference>
<dbReference type="PANTHER" id="PTHR37534:SF3">
    <property type="entry name" value="ZN(II)2CYS6 TRANSCRIPTION FACTOR (EUROFUNG)"/>
    <property type="match status" value="1"/>
</dbReference>
<organism evidence="4 5">
    <name type="scientific">Lachnellula cervina</name>
    <dbReference type="NCBI Taxonomy" id="1316786"/>
    <lineage>
        <taxon>Eukaryota</taxon>
        <taxon>Fungi</taxon>
        <taxon>Dikarya</taxon>
        <taxon>Ascomycota</taxon>
        <taxon>Pezizomycotina</taxon>
        <taxon>Leotiomycetes</taxon>
        <taxon>Helotiales</taxon>
        <taxon>Lachnaceae</taxon>
        <taxon>Lachnellula</taxon>
    </lineage>
</organism>
<name>A0A7D8YRY4_9HELO</name>
<keyword evidence="2" id="KW-0539">Nucleus</keyword>
<feature type="compositionally biased region" description="Low complexity" evidence="3">
    <location>
        <begin position="18"/>
        <end position="28"/>
    </location>
</feature>